<reference evidence="1 2" key="1">
    <citation type="submission" date="2017-04" db="EMBL/GenBank/DDBJ databases">
        <title>Compelte genome sequence of WV33.</title>
        <authorList>
            <person name="Lee P.C."/>
        </authorList>
    </citation>
    <scope>NUCLEOTIDE SEQUENCE [LARGE SCALE GENOMIC DNA]</scope>
    <source>
        <strain evidence="1 2">WV33</strain>
    </source>
</reference>
<evidence type="ECO:0000313" key="2">
    <source>
        <dbReference type="Proteomes" id="UP000244527"/>
    </source>
</evidence>
<dbReference type="AlphaFoldDB" id="A0A2S1L9F5"/>
<protein>
    <submittedName>
        <fullName evidence="1">Uncharacterized protein</fullName>
    </submittedName>
</protein>
<name>A0A2S1L9F5_9FLAO</name>
<keyword evidence="2" id="KW-1185">Reference proteome</keyword>
<sequence length="65" mass="7610">MPIKSIFFAFFEGRKGMKKVGASADKKGCWFWAIRIKYSIITFDKKNAVFVILRFAIRDIFVDEI</sequence>
<dbReference type="KEGG" id="ffa:FFWV33_02025"/>
<dbReference type="EMBL" id="CP020918">
    <property type="protein sequence ID" value="AWG20389.1"/>
    <property type="molecule type" value="Genomic_DNA"/>
</dbReference>
<accession>A0A2S1L9F5</accession>
<organism evidence="1 2">
    <name type="scientific">Flavobacterium faecale</name>
    <dbReference type="NCBI Taxonomy" id="1355330"/>
    <lineage>
        <taxon>Bacteria</taxon>
        <taxon>Pseudomonadati</taxon>
        <taxon>Bacteroidota</taxon>
        <taxon>Flavobacteriia</taxon>
        <taxon>Flavobacteriales</taxon>
        <taxon>Flavobacteriaceae</taxon>
        <taxon>Flavobacterium</taxon>
    </lineage>
</organism>
<evidence type="ECO:0000313" key="1">
    <source>
        <dbReference type="EMBL" id="AWG20389.1"/>
    </source>
</evidence>
<gene>
    <name evidence="1" type="ORF">FFWV33_02025</name>
</gene>
<proteinExistence type="predicted"/>
<dbReference type="Proteomes" id="UP000244527">
    <property type="component" value="Chromosome"/>
</dbReference>